<dbReference type="InterPro" id="IPR037634">
    <property type="entry name" value="Smaug_SAM"/>
</dbReference>
<feature type="domain" description="SAM" evidence="6">
    <location>
        <begin position="236"/>
        <end position="299"/>
    </location>
</feature>
<dbReference type="Gene3D" id="1.10.150.50">
    <property type="entry name" value="Transcription Factor, Ets-1"/>
    <property type="match status" value="1"/>
</dbReference>
<dbReference type="Pfam" id="PF00536">
    <property type="entry name" value="SAM_1"/>
    <property type="match status" value="1"/>
</dbReference>
<dbReference type="SMART" id="SM00454">
    <property type="entry name" value="SAM"/>
    <property type="match status" value="1"/>
</dbReference>
<dbReference type="InterPro" id="IPR058599">
    <property type="entry name" value="PHAT_Smg/ZCCHC2-like"/>
</dbReference>
<dbReference type="GO" id="GO:0000289">
    <property type="term" value="P:nuclear-transcribed mRNA poly(A) tail shortening"/>
    <property type="evidence" value="ECO:0000318"/>
    <property type="project" value="GO_Central"/>
</dbReference>
<keyword evidence="8" id="KW-1185">Reference proteome</keyword>
<protein>
    <recommendedName>
        <fullName evidence="6">SAM domain-containing protein</fullName>
    </recommendedName>
</protein>
<dbReference type="CTD" id="6750253"/>
<dbReference type="GeneID" id="6750253"/>
<evidence type="ECO:0000256" key="3">
    <source>
        <dbReference type="ARBA" id="ARBA00022490"/>
    </source>
</evidence>
<evidence type="ECO:0000256" key="5">
    <source>
        <dbReference type="ARBA" id="ARBA00022884"/>
    </source>
</evidence>
<dbReference type="SUPFAM" id="SSF47769">
    <property type="entry name" value="SAM/Pointed domain"/>
    <property type="match status" value="1"/>
</dbReference>
<dbReference type="GO" id="GO:0000932">
    <property type="term" value="C:P-body"/>
    <property type="evidence" value="ECO:0000318"/>
    <property type="project" value="GO_Central"/>
</dbReference>
<keyword evidence="3" id="KW-0963">Cytoplasm</keyword>
<evidence type="ECO:0000256" key="1">
    <source>
        <dbReference type="ARBA" id="ARBA00004496"/>
    </source>
</evidence>
<dbReference type="PANTHER" id="PTHR12515">
    <property type="entry name" value="STERILE ALPHA MOTIF DOMAIN CONTAINING PROTEIN 4-RELATED"/>
    <property type="match status" value="1"/>
</dbReference>
<name>B3RJT1_TRIAD</name>
<keyword evidence="5" id="KW-0694">RNA-binding</keyword>
<dbReference type="OMA" id="DGILCAC"/>
<dbReference type="STRING" id="10228.B3RJT1"/>
<dbReference type="Gene3D" id="1.25.40.170">
    <property type="entry name" value="Smaug, PHAT domain"/>
    <property type="match status" value="1"/>
</dbReference>
<dbReference type="eggNOG" id="KOG3791">
    <property type="taxonomic scope" value="Eukaryota"/>
</dbReference>
<dbReference type="GO" id="GO:0003729">
    <property type="term" value="F:mRNA binding"/>
    <property type="evidence" value="ECO:0000318"/>
    <property type="project" value="GO_Central"/>
</dbReference>
<dbReference type="PhylomeDB" id="B3RJT1"/>
<dbReference type="FunCoup" id="B3RJT1">
    <property type="interactions" value="1531"/>
</dbReference>
<evidence type="ECO:0000256" key="4">
    <source>
        <dbReference type="ARBA" id="ARBA00022491"/>
    </source>
</evidence>
<dbReference type="InterPro" id="IPR001660">
    <property type="entry name" value="SAM"/>
</dbReference>
<evidence type="ECO:0000313" key="8">
    <source>
        <dbReference type="Proteomes" id="UP000009022"/>
    </source>
</evidence>
<dbReference type="PANTHER" id="PTHR12515:SF5">
    <property type="entry name" value="PROTEIN SMAUG"/>
    <property type="match status" value="1"/>
</dbReference>
<dbReference type="GO" id="GO:0030371">
    <property type="term" value="F:translation repressor activity"/>
    <property type="evidence" value="ECO:0007669"/>
    <property type="project" value="InterPro"/>
</dbReference>
<evidence type="ECO:0000313" key="7">
    <source>
        <dbReference type="EMBL" id="EDV29837.1"/>
    </source>
</evidence>
<dbReference type="EMBL" id="DS985241">
    <property type="protein sequence ID" value="EDV29837.1"/>
    <property type="molecule type" value="Genomic_DNA"/>
</dbReference>
<comment type="subcellular location">
    <subcellularLocation>
        <location evidence="1">Cytoplasm</location>
    </subcellularLocation>
</comment>
<dbReference type="InterPro" id="IPR037093">
    <property type="entry name" value="PHAT_dom_sf"/>
</dbReference>
<evidence type="ECO:0000256" key="2">
    <source>
        <dbReference type="ARBA" id="ARBA00008232"/>
    </source>
</evidence>
<gene>
    <name evidence="7" type="ORF">TRIADDRAFT_20291</name>
</gene>
<comment type="similarity">
    <text evidence="2">Belongs to the SMAUG family.</text>
</comment>
<dbReference type="InParanoid" id="B3RJT1"/>
<dbReference type="InterPro" id="IPR013761">
    <property type="entry name" value="SAM/pointed_sf"/>
</dbReference>
<reference evidence="7 8" key="1">
    <citation type="journal article" date="2008" name="Nature">
        <title>The Trichoplax genome and the nature of placozoans.</title>
        <authorList>
            <person name="Srivastava M."/>
            <person name="Begovic E."/>
            <person name="Chapman J."/>
            <person name="Putnam N.H."/>
            <person name="Hellsten U."/>
            <person name="Kawashima T."/>
            <person name="Kuo A."/>
            <person name="Mitros T."/>
            <person name="Salamov A."/>
            <person name="Carpenter M.L."/>
            <person name="Signorovitch A.Y."/>
            <person name="Moreno M.A."/>
            <person name="Kamm K."/>
            <person name="Grimwood J."/>
            <person name="Schmutz J."/>
            <person name="Shapiro H."/>
            <person name="Grigoriev I.V."/>
            <person name="Buss L.W."/>
            <person name="Schierwater B."/>
            <person name="Dellaporta S.L."/>
            <person name="Rokhsar D.S."/>
        </authorList>
    </citation>
    <scope>NUCLEOTIDE SEQUENCE [LARGE SCALE GENOMIC DNA]</scope>
    <source>
        <strain evidence="7 8">Grell-BS-1999</strain>
    </source>
</reference>
<dbReference type="OrthoDB" id="2155283at2759"/>
<dbReference type="HOGENOM" id="CLU_016365_0_0_1"/>
<dbReference type="AlphaFoldDB" id="B3RJT1"/>
<keyword evidence="4" id="KW-0678">Repressor</keyword>
<dbReference type="RefSeq" id="XP_002109039.1">
    <property type="nucleotide sequence ID" value="XM_002109003.1"/>
</dbReference>
<dbReference type="InterPro" id="IPR050897">
    <property type="entry name" value="SMAUG/VTS1_RNA-bind"/>
</dbReference>
<dbReference type="Pfam" id="PF26034">
    <property type="entry name" value="PHAT_SMAUG"/>
    <property type="match status" value="1"/>
</dbReference>
<proteinExistence type="inferred from homology"/>
<accession>B3RJT1</accession>
<dbReference type="KEGG" id="tad:TRIADDRAFT_20291"/>
<evidence type="ECO:0000259" key="6">
    <source>
        <dbReference type="SMART" id="SM00454"/>
    </source>
</evidence>
<sequence length="437" mass="49816">MDPSQFGDQISMLAGWFSNWNLCEQTIALYSLLTRITSTQARFLSLVIQNTFEDSIEIQCLEREANSTEFLSQLRRETMENALNQLLAHLPLLRPGASDVRREYLRIIPRLILHSIEKGKYLPKCRQLLSLATVHPAFLKEERNCLSYWLDRLDRSSVENKNMDQGYATASTIFDSFNSIHNHRNGVELRESMPNLRNCSTLIRNTAASESALNEMKGKVANHGMHGPRSSDPHGMPAMSKTSVPAWLKSLRLHKYSHLFAHFSYSEMLNLTEDELERKNVTKGARNKILVNIKKLPDRVMCLQRVEESIQHSGNLQECLAELKQIVATPMKPSMECLVDNNISLESEFHFKSSNRNGSSQSYQAAIDYNPEIDDIASPFTKVMGKVCAHILVSQADEDIVNNYLSIIEKALLHEVKLFGSKHMYGVEYIVCVYIYL</sequence>
<organism evidence="7 8">
    <name type="scientific">Trichoplax adhaerens</name>
    <name type="common">Trichoplax reptans</name>
    <dbReference type="NCBI Taxonomy" id="10228"/>
    <lineage>
        <taxon>Eukaryota</taxon>
        <taxon>Metazoa</taxon>
        <taxon>Placozoa</taxon>
        <taxon>Uniplacotomia</taxon>
        <taxon>Trichoplacea</taxon>
        <taxon>Trichoplacidae</taxon>
        <taxon>Trichoplax</taxon>
    </lineage>
</organism>
<dbReference type="Proteomes" id="UP000009022">
    <property type="component" value="Unassembled WGS sequence"/>
</dbReference>
<dbReference type="CDD" id="cd09557">
    <property type="entry name" value="SAM_Smaug"/>
    <property type="match status" value="1"/>
</dbReference>